<dbReference type="AlphaFoldDB" id="X0XW53"/>
<proteinExistence type="predicted"/>
<sequence>MPEAQELRFGCGGYQGGIECFIDGCIDECAVWDKALTSSEITSLYNNGEGMIIDIASTPINTESSANLKIGAYKGTDNYFRGVIKEVRVYDSILPEKEIKNMSLHRLQDNAGITRIRVSSLDDVCCELARFWGTSNQIVVCGNDDYANGLAASALAGRLEAPLFFFDASSGLSKQIQSCIRSLGTGSALLVGSNSTVTSQLSGIGVSSTSLNDAKEVLTWMKNNGLPVDYIATCNAKDRTFGYAPKSS</sequence>
<comment type="caution">
    <text evidence="1">The sequence shown here is derived from an EMBL/GenBank/DDBJ whole genome shotgun (WGS) entry which is preliminary data.</text>
</comment>
<dbReference type="Gene3D" id="2.60.120.200">
    <property type="match status" value="2"/>
</dbReference>
<evidence type="ECO:0000313" key="1">
    <source>
        <dbReference type="EMBL" id="GAG28986.1"/>
    </source>
</evidence>
<dbReference type="SUPFAM" id="SSF49899">
    <property type="entry name" value="Concanavalin A-like lectins/glucanases"/>
    <property type="match status" value="2"/>
</dbReference>
<accession>X0XW53</accession>
<dbReference type="EMBL" id="BARS01045028">
    <property type="protein sequence ID" value="GAG28986.1"/>
    <property type="molecule type" value="Genomic_DNA"/>
</dbReference>
<feature type="non-terminal residue" evidence="1">
    <location>
        <position position="248"/>
    </location>
</feature>
<dbReference type="InterPro" id="IPR013320">
    <property type="entry name" value="ConA-like_dom_sf"/>
</dbReference>
<reference evidence="1" key="1">
    <citation type="journal article" date="2014" name="Front. Microbiol.">
        <title>High frequency of phylogenetically diverse reductive dehalogenase-homologous genes in deep subseafloor sedimentary metagenomes.</title>
        <authorList>
            <person name="Kawai M."/>
            <person name="Futagami T."/>
            <person name="Toyoda A."/>
            <person name="Takaki Y."/>
            <person name="Nishi S."/>
            <person name="Hori S."/>
            <person name="Arai W."/>
            <person name="Tsubouchi T."/>
            <person name="Morono Y."/>
            <person name="Uchiyama I."/>
            <person name="Ito T."/>
            <person name="Fujiyama A."/>
            <person name="Inagaki F."/>
            <person name="Takami H."/>
        </authorList>
    </citation>
    <scope>NUCLEOTIDE SEQUENCE</scope>
    <source>
        <strain evidence="1">Expedition CK06-06</strain>
    </source>
</reference>
<dbReference type="Pfam" id="PF13385">
    <property type="entry name" value="Laminin_G_3"/>
    <property type="match status" value="1"/>
</dbReference>
<gene>
    <name evidence="1" type="ORF">S01H1_67949</name>
</gene>
<protein>
    <recommendedName>
        <fullName evidence="2">LamG-like jellyroll fold domain-containing protein</fullName>
    </recommendedName>
</protein>
<organism evidence="1">
    <name type="scientific">marine sediment metagenome</name>
    <dbReference type="NCBI Taxonomy" id="412755"/>
    <lineage>
        <taxon>unclassified sequences</taxon>
        <taxon>metagenomes</taxon>
        <taxon>ecological metagenomes</taxon>
    </lineage>
</organism>
<name>X0XW53_9ZZZZ</name>
<evidence type="ECO:0008006" key="2">
    <source>
        <dbReference type="Google" id="ProtNLM"/>
    </source>
</evidence>